<evidence type="ECO:0000256" key="6">
    <source>
        <dbReference type="ARBA" id="ARBA00023136"/>
    </source>
</evidence>
<dbReference type="PRINTS" id="PR00237">
    <property type="entry name" value="GPCRRHODOPSN"/>
</dbReference>
<evidence type="ECO:0000256" key="4">
    <source>
        <dbReference type="ARBA" id="ARBA00022989"/>
    </source>
</evidence>
<dbReference type="PANTHER" id="PTHR48001">
    <property type="entry name" value="OLFACTORY RECEPTOR"/>
    <property type="match status" value="1"/>
</dbReference>
<comment type="function">
    <text evidence="1">Putative odorant or sperm cell receptor.</text>
</comment>
<reference evidence="11" key="2">
    <citation type="submission" date="2025-08" db="UniProtKB">
        <authorList>
            <consortium name="Ensembl"/>
        </authorList>
    </citation>
    <scope>IDENTIFICATION</scope>
</reference>
<keyword evidence="5" id="KW-0297">G-protein coupled receptor</keyword>
<feature type="transmembrane region" description="Helical" evidence="9">
    <location>
        <begin position="62"/>
        <end position="84"/>
    </location>
</feature>
<dbReference type="Gene3D" id="1.20.1070.10">
    <property type="entry name" value="Rhodopsin 7-helix transmembrane proteins"/>
    <property type="match status" value="1"/>
</dbReference>
<keyword evidence="8" id="KW-0807">Transducer</keyword>
<dbReference type="AlphaFoldDB" id="A0A8C2PIY0"/>
<keyword evidence="6 9" id="KW-0472">Membrane</keyword>
<evidence type="ECO:0000259" key="10">
    <source>
        <dbReference type="PROSITE" id="PS50262"/>
    </source>
</evidence>
<dbReference type="GO" id="GO:0004930">
    <property type="term" value="F:G protein-coupled receptor activity"/>
    <property type="evidence" value="ECO:0007669"/>
    <property type="project" value="UniProtKB-KW"/>
</dbReference>
<evidence type="ECO:0000256" key="3">
    <source>
        <dbReference type="ARBA" id="ARBA00022692"/>
    </source>
</evidence>
<dbReference type="Pfam" id="PF13853">
    <property type="entry name" value="7tm_4"/>
    <property type="match status" value="1"/>
</dbReference>
<dbReference type="GO" id="GO:0016020">
    <property type="term" value="C:membrane"/>
    <property type="evidence" value="ECO:0007669"/>
    <property type="project" value="UniProtKB-SubCell"/>
</dbReference>
<keyword evidence="7" id="KW-0675">Receptor</keyword>
<dbReference type="GO" id="GO:0004984">
    <property type="term" value="F:olfactory receptor activity"/>
    <property type="evidence" value="ECO:0007669"/>
    <property type="project" value="InterPro"/>
</dbReference>
<evidence type="ECO:0000256" key="7">
    <source>
        <dbReference type="ARBA" id="ARBA00023170"/>
    </source>
</evidence>
<evidence type="ECO:0000256" key="2">
    <source>
        <dbReference type="ARBA" id="ARBA00004141"/>
    </source>
</evidence>
<keyword evidence="4 9" id="KW-1133">Transmembrane helix</keyword>
<dbReference type="InterPro" id="IPR017452">
    <property type="entry name" value="GPCR_Rhodpsn_7TM"/>
</dbReference>
<feature type="domain" description="G-protein coupled receptors family 1 profile" evidence="10">
    <location>
        <begin position="42"/>
        <end position="95"/>
    </location>
</feature>
<dbReference type="PROSITE" id="PS50262">
    <property type="entry name" value="G_PROTEIN_RECEP_F1_2"/>
    <property type="match status" value="1"/>
</dbReference>
<dbReference type="InterPro" id="IPR000276">
    <property type="entry name" value="GPCR_Rhodpsn"/>
</dbReference>
<evidence type="ECO:0000256" key="8">
    <source>
        <dbReference type="ARBA" id="ARBA00023224"/>
    </source>
</evidence>
<evidence type="ECO:0000256" key="5">
    <source>
        <dbReference type="ARBA" id="ARBA00023040"/>
    </source>
</evidence>
<sequence>MRRENQSSVSEFLLRGLPLRPEQQGQLFFGIFLCMYLVTLTGNVLIILAIGSDPHLHTPMYFFLVNLSFVDIGLTSSTVTKMLLKGAPQLKQLQR</sequence>
<organism evidence="11">
    <name type="scientific">Capra hircus</name>
    <name type="common">Goat</name>
    <dbReference type="NCBI Taxonomy" id="9925"/>
    <lineage>
        <taxon>Eukaryota</taxon>
        <taxon>Metazoa</taxon>
        <taxon>Chordata</taxon>
        <taxon>Craniata</taxon>
        <taxon>Vertebrata</taxon>
        <taxon>Euteleostomi</taxon>
        <taxon>Mammalia</taxon>
        <taxon>Eutheria</taxon>
        <taxon>Laurasiatheria</taxon>
        <taxon>Artiodactyla</taxon>
        <taxon>Ruminantia</taxon>
        <taxon>Pecora</taxon>
        <taxon>Bovidae</taxon>
        <taxon>Caprinae</taxon>
        <taxon>Capra</taxon>
    </lineage>
</organism>
<feature type="transmembrane region" description="Helical" evidence="9">
    <location>
        <begin position="27"/>
        <end position="50"/>
    </location>
</feature>
<proteinExistence type="predicted"/>
<comment type="subcellular location">
    <subcellularLocation>
        <location evidence="2">Membrane</location>
        <topology evidence="2">Multi-pass membrane protein</topology>
    </subcellularLocation>
</comment>
<evidence type="ECO:0000313" key="11">
    <source>
        <dbReference type="Ensembl" id="ENSCHIP00010020263.1"/>
    </source>
</evidence>
<dbReference type="Ensembl" id="ENSCHIT00010028493.1">
    <property type="protein sequence ID" value="ENSCHIP00010020263.1"/>
    <property type="gene ID" value="ENSCHIG00010014903.1"/>
</dbReference>
<accession>A0A8C2PIY0</accession>
<dbReference type="SUPFAM" id="SSF81321">
    <property type="entry name" value="Family A G protein-coupled receptor-like"/>
    <property type="match status" value="1"/>
</dbReference>
<evidence type="ECO:0000256" key="1">
    <source>
        <dbReference type="ARBA" id="ARBA00003929"/>
    </source>
</evidence>
<dbReference type="InterPro" id="IPR000725">
    <property type="entry name" value="Olfact_rcpt"/>
</dbReference>
<name>A0A8C2PIY0_CAPHI</name>
<protein>
    <recommendedName>
        <fullName evidence="10">G-protein coupled receptors family 1 profile domain-containing protein</fullName>
    </recommendedName>
</protein>
<reference evidence="11" key="1">
    <citation type="submission" date="2019-03" db="EMBL/GenBank/DDBJ databases">
        <title>Genome sequencing and reference-guided assembly of Black Bengal Goat (Capra hircus).</title>
        <authorList>
            <person name="Siddiki A.Z."/>
            <person name="Baten A."/>
            <person name="Billah M."/>
            <person name="Alam M.A.U."/>
            <person name="Shawrob K.S.M."/>
            <person name="Saha S."/>
            <person name="Chowdhury M."/>
            <person name="Rahman A.H."/>
            <person name="Stear M."/>
            <person name="Miah G."/>
            <person name="Das G.B."/>
            <person name="Hossain M.M."/>
            <person name="Kumkum M."/>
            <person name="Islam M.S."/>
            <person name="Mollah A.M."/>
            <person name="Ahsan A."/>
            <person name="Tusar F."/>
            <person name="Khan M.K.I."/>
        </authorList>
    </citation>
    <scope>NUCLEOTIDE SEQUENCE [LARGE SCALE GENOMIC DNA]</scope>
</reference>
<keyword evidence="3 9" id="KW-0812">Transmembrane</keyword>
<evidence type="ECO:0000256" key="9">
    <source>
        <dbReference type="SAM" id="Phobius"/>
    </source>
</evidence>